<comment type="caution">
    <text evidence="2">The sequence shown here is derived from an EMBL/GenBank/DDBJ whole genome shotgun (WGS) entry which is preliminary data.</text>
</comment>
<dbReference type="RefSeq" id="WP_139332382.1">
    <property type="nucleotide sequence ID" value="NZ_FTMG01000014.1"/>
</dbReference>
<protein>
    <submittedName>
        <fullName evidence="2">Uncharacterized protein</fullName>
    </submittedName>
</protein>
<keyword evidence="3" id="KW-1185">Reference proteome</keyword>
<accession>A0ABR6PS61</accession>
<feature type="signal peptide" evidence="1">
    <location>
        <begin position="1"/>
        <end position="20"/>
    </location>
</feature>
<evidence type="ECO:0000313" key="2">
    <source>
        <dbReference type="EMBL" id="MBB6111810.1"/>
    </source>
</evidence>
<feature type="chain" id="PRO_5045950318" evidence="1">
    <location>
        <begin position="21"/>
        <end position="289"/>
    </location>
</feature>
<evidence type="ECO:0000313" key="3">
    <source>
        <dbReference type="Proteomes" id="UP000541583"/>
    </source>
</evidence>
<dbReference type="PROSITE" id="PS51257">
    <property type="entry name" value="PROKAR_LIPOPROTEIN"/>
    <property type="match status" value="1"/>
</dbReference>
<name>A0ABR6PS61_9SPHI</name>
<keyword evidence="1" id="KW-0732">Signal</keyword>
<proteinExistence type="predicted"/>
<dbReference type="Proteomes" id="UP000541583">
    <property type="component" value="Unassembled WGS sequence"/>
</dbReference>
<gene>
    <name evidence="2" type="ORF">HDF23_004582</name>
</gene>
<reference evidence="2 3" key="1">
    <citation type="submission" date="2020-08" db="EMBL/GenBank/DDBJ databases">
        <title>Genomic Encyclopedia of Type Strains, Phase IV (KMG-V): Genome sequencing to study the core and pangenomes of soil and plant-associated prokaryotes.</title>
        <authorList>
            <person name="Whitman W."/>
        </authorList>
    </citation>
    <scope>NUCLEOTIDE SEQUENCE [LARGE SCALE GENOMIC DNA]</scope>
    <source>
        <strain evidence="2 3">ANJLi2</strain>
    </source>
</reference>
<organism evidence="2 3">
    <name type="scientific">Mucilaginibacter lappiensis</name>
    <dbReference type="NCBI Taxonomy" id="354630"/>
    <lineage>
        <taxon>Bacteria</taxon>
        <taxon>Pseudomonadati</taxon>
        <taxon>Bacteroidota</taxon>
        <taxon>Sphingobacteriia</taxon>
        <taxon>Sphingobacteriales</taxon>
        <taxon>Sphingobacteriaceae</taxon>
        <taxon>Mucilaginibacter</taxon>
    </lineage>
</organism>
<dbReference type="EMBL" id="JACHCB010000014">
    <property type="protein sequence ID" value="MBB6111810.1"/>
    <property type="molecule type" value="Genomic_DNA"/>
</dbReference>
<evidence type="ECO:0000256" key="1">
    <source>
        <dbReference type="SAM" id="SignalP"/>
    </source>
</evidence>
<sequence length="289" mass="30443">MKKQILLGLMAMMAGFTACKKDMVKTPDATPAKARQKTGAITYAYVDLTLQPRNPGDVTDTYSGFYGAAKIIVQGTPAWNLNEFPTPAVGMPLVGLSISAAPGYNANIITPPTTETVGIYDNAFAVAVGELGSFNYTAFFGDFSQFRSALDAFEANPGIVTRPNVGNFVGSNYAGSSKIVVTSGKLIWVSTGSHIAIGEIKYPYPKSTATAPSINTAIFVTDPLNSNIVYALQGIEGILKSGYISGGTGVAITVTGSYTPVGNSEYHATGVITRVDNTTFSFDVIEDPR</sequence>